<dbReference type="PANTHER" id="PTHR35528:SF3">
    <property type="entry name" value="BLL1675 PROTEIN"/>
    <property type="match status" value="1"/>
</dbReference>
<dbReference type="Pfam" id="PF13610">
    <property type="entry name" value="DDE_Tnp_IS240"/>
    <property type="match status" value="1"/>
</dbReference>
<dbReference type="InterPro" id="IPR052183">
    <property type="entry name" value="IS_Transposase"/>
</dbReference>
<dbReference type="InterPro" id="IPR032874">
    <property type="entry name" value="DDE_dom"/>
</dbReference>
<comment type="caution">
    <text evidence="2">The sequence shown here is derived from an EMBL/GenBank/DDBJ whole genome shotgun (WGS) entry which is preliminary data.</text>
</comment>
<dbReference type="EMBL" id="JAVDQT010000006">
    <property type="protein sequence ID" value="MDR6433602.1"/>
    <property type="molecule type" value="Genomic_DNA"/>
</dbReference>
<gene>
    <name evidence="2" type="ORF">J2782_003348</name>
</gene>
<name>A0ABU1MCN1_9HYPH</name>
<reference evidence="2 3" key="1">
    <citation type="submission" date="2023-07" db="EMBL/GenBank/DDBJ databases">
        <title>Sorghum-associated microbial communities from plants grown in Nebraska, USA.</title>
        <authorList>
            <person name="Schachtman D."/>
        </authorList>
    </citation>
    <scope>NUCLEOTIDE SEQUENCE [LARGE SCALE GENOMIC DNA]</scope>
    <source>
        <strain evidence="2 3">DS1730</strain>
    </source>
</reference>
<dbReference type="Proteomes" id="UP001184614">
    <property type="component" value="Unassembled WGS sequence"/>
</dbReference>
<dbReference type="PANTHER" id="PTHR35528">
    <property type="entry name" value="BLL1675 PROTEIN"/>
    <property type="match status" value="1"/>
</dbReference>
<feature type="domain" description="DDE" evidence="1">
    <location>
        <begin position="3"/>
        <end position="117"/>
    </location>
</feature>
<proteinExistence type="predicted"/>
<sequence length="170" mass="19145">MDLDECVISIKSEKHILWRAVDQEGFVLEVVVQKRRHTSDAKHLIRRLLSDQGRSLGVVVTDKLGSYSAANREIGVSVCDQRQYKGLNNRGENLHQPVGRREGIRKRFKSARHLQSSLPFTTLLTTAITPQETNSVPPITVNFARPQQTCGVKSPACRSSQIQYIPQAKR</sequence>
<evidence type="ECO:0000313" key="2">
    <source>
        <dbReference type="EMBL" id="MDR6433602.1"/>
    </source>
</evidence>
<protein>
    <submittedName>
        <fullName evidence="2">Transposase-like protein</fullName>
    </submittedName>
</protein>
<evidence type="ECO:0000259" key="1">
    <source>
        <dbReference type="Pfam" id="PF13610"/>
    </source>
</evidence>
<accession>A0ABU1MCN1</accession>
<evidence type="ECO:0000313" key="3">
    <source>
        <dbReference type="Proteomes" id="UP001184614"/>
    </source>
</evidence>
<organism evidence="2 3">
    <name type="scientific">Brucella pseudogrignonensis</name>
    <dbReference type="NCBI Taxonomy" id="419475"/>
    <lineage>
        <taxon>Bacteria</taxon>
        <taxon>Pseudomonadati</taxon>
        <taxon>Pseudomonadota</taxon>
        <taxon>Alphaproteobacteria</taxon>
        <taxon>Hyphomicrobiales</taxon>
        <taxon>Brucellaceae</taxon>
        <taxon>Brucella/Ochrobactrum group</taxon>
        <taxon>Brucella</taxon>
    </lineage>
</organism>
<keyword evidence="3" id="KW-1185">Reference proteome</keyword>